<dbReference type="Proteomes" id="UP000184452">
    <property type="component" value="Unassembled WGS sequence"/>
</dbReference>
<keyword evidence="2" id="KW-1185">Reference proteome</keyword>
<dbReference type="STRING" id="758803.SAMN05421803_1494"/>
<evidence type="ECO:0008006" key="3">
    <source>
        <dbReference type="Google" id="ProtNLM"/>
    </source>
</evidence>
<dbReference type="InterPro" id="IPR010982">
    <property type="entry name" value="Lambda_DNA-bd_dom_sf"/>
</dbReference>
<dbReference type="EMBL" id="FQZK01000049">
    <property type="protein sequence ID" value="SHK95991.1"/>
    <property type="molecule type" value="Genomic_DNA"/>
</dbReference>
<gene>
    <name evidence="1" type="ORF">SAMN05421803_1494</name>
</gene>
<evidence type="ECO:0000313" key="2">
    <source>
        <dbReference type="Proteomes" id="UP000184452"/>
    </source>
</evidence>
<dbReference type="GO" id="GO:0003677">
    <property type="term" value="F:DNA binding"/>
    <property type="evidence" value="ECO:0007669"/>
    <property type="project" value="InterPro"/>
</dbReference>
<dbReference type="SUPFAM" id="SSF47413">
    <property type="entry name" value="lambda repressor-like DNA-binding domains"/>
    <property type="match status" value="1"/>
</dbReference>
<protein>
    <recommendedName>
        <fullName evidence="3">BetR domain-containing protein</fullName>
    </recommendedName>
</protein>
<dbReference type="OrthoDB" id="3695911at2"/>
<reference evidence="1 2" key="1">
    <citation type="submission" date="2016-11" db="EMBL/GenBank/DDBJ databases">
        <authorList>
            <person name="Jaros S."/>
            <person name="Januszkiewicz K."/>
            <person name="Wedrychowicz H."/>
        </authorList>
    </citation>
    <scope>NUCLEOTIDE SEQUENCE [LARGE SCALE GENOMIC DNA]</scope>
    <source>
        <strain evidence="1 2">CGMCC 4.5723</strain>
    </source>
</reference>
<name>A0A1M6WQN9_9ACTN</name>
<proteinExistence type="predicted"/>
<evidence type="ECO:0000313" key="1">
    <source>
        <dbReference type="EMBL" id="SHK95991.1"/>
    </source>
</evidence>
<dbReference type="RefSeq" id="WP_143173541.1">
    <property type="nucleotide sequence ID" value="NZ_FQZK01000049.1"/>
</dbReference>
<dbReference type="AlphaFoldDB" id="A0A1M6WQN9"/>
<organism evidence="1 2">
    <name type="scientific">Nocardiopsis flavescens</name>
    <dbReference type="NCBI Taxonomy" id="758803"/>
    <lineage>
        <taxon>Bacteria</taxon>
        <taxon>Bacillati</taxon>
        <taxon>Actinomycetota</taxon>
        <taxon>Actinomycetes</taxon>
        <taxon>Streptosporangiales</taxon>
        <taxon>Nocardiopsidaceae</taxon>
        <taxon>Nocardiopsis</taxon>
    </lineage>
</organism>
<accession>A0A1M6WQN9</accession>
<sequence>MSRKTELSTHHRAVSDTVRILMSRHEETVSGLARDLGDHQPNVSAKLGGRRGWHMDDLWALAEHYKMSPTEFLATIERTRAATEQITAPENG</sequence>